<dbReference type="SUPFAM" id="SSF143100">
    <property type="entry name" value="TTHA1013/TTHA0281-like"/>
    <property type="match status" value="1"/>
</dbReference>
<comment type="caution">
    <text evidence="1">The sequence shown here is derived from an EMBL/GenBank/DDBJ whole genome shotgun (WGS) entry which is preliminary data.</text>
</comment>
<keyword evidence="2" id="KW-1185">Reference proteome</keyword>
<gene>
    <name evidence="1" type="ORF">F5984_19870</name>
</gene>
<organism evidence="1 2">
    <name type="scientific">Rudanella paleaurantiibacter</name>
    <dbReference type="NCBI Taxonomy" id="2614655"/>
    <lineage>
        <taxon>Bacteria</taxon>
        <taxon>Pseudomonadati</taxon>
        <taxon>Bacteroidota</taxon>
        <taxon>Cytophagia</taxon>
        <taxon>Cytophagales</taxon>
        <taxon>Cytophagaceae</taxon>
        <taxon>Rudanella</taxon>
    </lineage>
</organism>
<sequence>MADHKHTLTIVFERDDGELWGRVETPEFLHTTVGTSVEEVAQNLRDLVEDFLENEGKDAPEWSGVKIEDISFNYEYDLTALFEVFSSVKIGSIADAAGINQSLMRQYASGKKNPSERQAKKIEEAVRQLGQRLTQVVIA</sequence>
<dbReference type="RefSeq" id="WP_152125966.1">
    <property type="nucleotide sequence ID" value="NZ_WELI01000009.1"/>
</dbReference>
<dbReference type="EMBL" id="WELI01000009">
    <property type="protein sequence ID" value="KAB7728015.1"/>
    <property type="molecule type" value="Genomic_DNA"/>
</dbReference>
<dbReference type="AlphaFoldDB" id="A0A7J5TV40"/>
<protein>
    <submittedName>
        <fullName evidence="1">Type II toxin-antitoxin system HicB family antitoxin</fullName>
    </submittedName>
</protein>
<reference evidence="1 2" key="1">
    <citation type="submission" date="2019-10" db="EMBL/GenBank/DDBJ databases">
        <title>Rudanella paleaurantiibacter sp. nov., isolated from sludge.</title>
        <authorList>
            <person name="Xu S.Q."/>
        </authorList>
    </citation>
    <scope>NUCLEOTIDE SEQUENCE [LARGE SCALE GENOMIC DNA]</scope>
    <source>
        <strain evidence="1 2">HX-22-17</strain>
    </source>
</reference>
<proteinExistence type="predicted"/>
<dbReference type="Proteomes" id="UP000488299">
    <property type="component" value="Unassembled WGS sequence"/>
</dbReference>
<evidence type="ECO:0000313" key="1">
    <source>
        <dbReference type="EMBL" id="KAB7728015.1"/>
    </source>
</evidence>
<evidence type="ECO:0000313" key="2">
    <source>
        <dbReference type="Proteomes" id="UP000488299"/>
    </source>
</evidence>
<name>A0A7J5TV40_9BACT</name>
<dbReference type="InterPro" id="IPR035069">
    <property type="entry name" value="TTHA1013/TTHA0281-like"/>
</dbReference>
<accession>A0A7J5TV40</accession>